<reference evidence="14" key="1">
    <citation type="submission" date="2025-08" db="UniProtKB">
        <authorList>
            <consortium name="RefSeq"/>
        </authorList>
    </citation>
    <scope>IDENTIFICATION</scope>
    <source>
        <tissue evidence="14">Muscle</tissue>
    </source>
</reference>
<name>A0A6J3K4E3_9HYME</name>
<comment type="similarity">
    <text evidence="2">Belongs to the UQCRB/QCR7 family.</text>
</comment>
<dbReference type="GO" id="GO:0006122">
    <property type="term" value="P:mitochondrial electron transport, ubiquinol to cytochrome c"/>
    <property type="evidence" value="ECO:0007669"/>
    <property type="project" value="InterPro"/>
</dbReference>
<dbReference type="InterPro" id="IPR003197">
    <property type="entry name" value="QCR7"/>
</dbReference>
<organism evidence="13 14">
    <name type="scientific">Bombus vosnesenskii</name>
    <dbReference type="NCBI Taxonomy" id="207650"/>
    <lineage>
        <taxon>Eukaryota</taxon>
        <taxon>Metazoa</taxon>
        <taxon>Ecdysozoa</taxon>
        <taxon>Arthropoda</taxon>
        <taxon>Hexapoda</taxon>
        <taxon>Insecta</taxon>
        <taxon>Pterygota</taxon>
        <taxon>Neoptera</taxon>
        <taxon>Endopterygota</taxon>
        <taxon>Hymenoptera</taxon>
        <taxon>Apocrita</taxon>
        <taxon>Aculeata</taxon>
        <taxon>Apoidea</taxon>
        <taxon>Anthophila</taxon>
        <taxon>Apidae</taxon>
        <taxon>Bombus</taxon>
        <taxon>Pyrobombus</taxon>
    </lineage>
</organism>
<evidence type="ECO:0000313" key="14">
    <source>
        <dbReference type="RefSeq" id="XP_033347089.1"/>
    </source>
</evidence>
<evidence type="ECO:0000256" key="8">
    <source>
        <dbReference type="ARBA" id="ARBA00023128"/>
    </source>
</evidence>
<comment type="subunit">
    <text evidence="12">Component of the ubiquinol-cytochrome c oxidoreductase (cytochrome b-c1 complex, complex III, CIII), a multisubunit enzyme composed of 3 respiratory subunits cytochrome b, cytochrome c1 and Rieske protein, 2 core protein subunits, and additional low-molecular weight protein subunits. The complex exists as an obligatory dimer and forms supercomplexes (SCs) in the inner mitochondrial membrane with cytochrome c oxidase (complex IV, CIV).</text>
</comment>
<evidence type="ECO:0000256" key="12">
    <source>
        <dbReference type="ARBA" id="ARBA00038521"/>
    </source>
</evidence>
<dbReference type="RefSeq" id="XP_033347089.1">
    <property type="nucleotide sequence ID" value="XM_033491198.1"/>
</dbReference>
<dbReference type="InterPro" id="IPR036544">
    <property type="entry name" value="QCR7_sf"/>
</dbReference>
<comment type="subcellular location">
    <subcellularLocation>
        <location evidence="1">Mitochondrion inner membrane</location>
        <topology evidence="1">Peripheral membrane protein</topology>
        <orientation evidence="1">Matrix side</orientation>
    </subcellularLocation>
</comment>
<evidence type="ECO:0000256" key="10">
    <source>
        <dbReference type="ARBA" id="ARBA00031021"/>
    </source>
</evidence>
<evidence type="ECO:0000256" key="7">
    <source>
        <dbReference type="ARBA" id="ARBA00022982"/>
    </source>
</evidence>
<dbReference type="GO" id="GO:0005743">
    <property type="term" value="C:mitochondrial inner membrane"/>
    <property type="evidence" value="ECO:0007669"/>
    <property type="project" value="UniProtKB-SubCell"/>
</dbReference>
<dbReference type="Gene3D" id="1.10.1090.10">
    <property type="entry name" value="Cytochrome b-c1 complex subunit 7"/>
    <property type="match status" value="1"/>
</dbReference>
<dbReference type="Pfam" id="PF02271">
    <property type="entry name" value="UCR_14kD"/>
    <property type="match status" value="1"/>
</dbReference>
<dbReference type="GeneID" id="117232060"/>
<accession>A0A6J3K4E3</accession>
<evidence type="ECO:0000256" key="5">
    <source>
        <dbReference type="ARBA" id="ARBA00022660"/>
    </source>
</evidence>
<evidence type="ECO:0000256" key="2">
    <source>
        <dbReference type="ARBA" id="ARBA00008554"/>
    </source>
</evidence>
<evidence type="ECO:0000256" key="4">
    <source>
        <dbReference type="ARBA" id="ARBA00022448"/>
    </source>
</evidence>
<gene>
    <name evidence="14" type="primary">LOC117232060</name>
</gene>
<dbReference type="AlphaFoldDB" id="A0A6J3K4E3"/>
<evidence type="ECO:0000313" key="13">
    <source>
        <dbReference type="Proteomes" id="UP000504631"/>
    </source>
</evidence>
<keyword evidence="6" id="KW-0999">Mitochondrion inner membrane</keyword>
<dbReference type="PANTHER" id="PTHR12022">
    <property type="entry name" value="UBIQUINOL-CYTOCHROME C REDUCTASE COMPLEX 14 KD PROTEIN"/>
    <property type="match status" value="1"/>
</dbReference>
<dbReference type="Proteomes" id="UP000504631">
    <property type="component" value="Unplaced"/>
</dbReference>
<keyword evidence="8" id="KW-0496">Mitochondrion</keyword>
<evidence type="ECO:0000256" key="9">
    <source>
        <dbReference type="ARBA" id="ARBA00023136"/>
    </source>
</evidence>
<protein>
    <recommendedName>
        <fullName evidence="3">Cytochrome b-c1 complex subunit 7</fullName>
    </recommendedName>
    <alternativeName>
        <fullName evidence="10">Complex III subunit VII</fullName>
    </alternativeName>
    <alternativeName>
        <fullName evidence="11">Ubiquinol-cytochrome c reductase complex 14 kDa protein</fullName>
    </alternativeName>
</protein>
<dbReference type="GO" id="GO:0045275">
    <property type="term" value="C:respiratory chain complex III"/>
    <property type="evidence" value="ECO:0007669"/>
    <property type="project" value="InterPro"/>
</dbReference>
<dbReference type="SUPFAM" id="SSF81524">
    <property type="entry name" value="14 kDa protein of cytochrome bc1 complex (Ubiquinol-cytochrome c reductase)"/>
    <property type="match status" value="1"/>
</dbReference>
<keyword evidence="13" id="KW-1185">Reference proteome</keyword>
<evidence type="ECO:0000256" key="1">
    <source>
        <dbReference type="ARBA" id="ARBA00004443"/>
    </source>
</evidence>
<keyword evidence="4" id="KW-0813">Transport</keyword>
<evidence type="ECO:0000256" key="11">
    <source>
        <dbReference type="ARBA" id="ARBA00032927"/>
    </source>
</evidence>
<sequence length="143" mass="17489">MSKMFKIFKPSSGLIKRYQSQIQNNRDAWRTKIKKHAFYLSGYHKYGLYTHDIFYEQDPVIREALRRLPIQVLDGRNFRLIRSSQLDFLKIHLPKEKWITYEQDMEYRYLDPYIEEIKAERDEIYQFGCTNYSDNDWPSCEVK</sequence>
<dbReference type="KEGG" id="bvk:117232060"/>
<proteinExistence type="inferred from homology"/>
<evidence type="ECO:0000256" key="6">
    <source>
        <dbReference type="ARBA" id="ARBA00022792"/>
    </source>
</evidence>
<dbReference type="PANTHER" id="PTHR12022:SF0">
    <property type="entry name" value="CYTOCHROME B-C1 COMPLEX SUBUNIT 7"/>
    <property type="match status" value="1"/>
</dbReference>
<keyword evidence="9" id="KW-0472">Membrane</keyword>
<keyword evidence="7" id="KW-0249">Electron transport</keyword>
<evidence type="ECO:0000256" key="3">
    <source>
        <dbReference type="ARBA" id="ARBA00016323"/>
    </source>
</evidence>
<keyword evidence="5" id="KW-0679">Respiratory chain</keyword>